<keyword evidence="8" id="KW-1185">Reference proteome</keyword>
<proteinExistence type="inferred from homology"/>
<feature type="domain" description="ABC transporter" evidence="6">
    <location>
        <begin position="8"/>
        <end position="258"/>
    </location>
</feature>
<evidence type="ECO:0000256" key="4">
    <source>
        <dbReference type="ARBA" id="ARBA00022741"/>
    </source>
</evidence>
<dbReference type="Pfam" id="PF00005">
    <property type="entry name" value="ABC_tran"/>
    <property type="match status" value="1"/>
</dbReference>
<dbReference type="Pfam" id="PF08352">
    <property type="entry name" value="oligo_HPY"/>
    <property type="match status" value="1"/>
</dbReference>
<keyword evidence="4" id="KW-0547">Nucleotide-binding</keyword>
<dbReference type="EMBL" id="JAGGJU010000002">
    <property type="protein sequence ID" value="MBP1849248.1"/>
    <property type="molecule type" value="Genomic_DNA"/>
</dbReference>
<accession>A0ABS4DU80</accession>
<evidence type="ECO:0000259" key="6">
    <source>
        <dbReference type="PROSITE" id="PS50893"/>
    </source>
</evidence>
<comment type="caution">
    <text evidence="7">The sequence shown here is derived from an EMBL/GenBank/DDBJ whole genome shotgun (WGS) entry which is preliminary data.</text>
</comment>
<comment type="similarity">
    <text evidence="2">Belongs to the ABC transporter superfamily.</text>
</comment>
<evidence type="ECO:0000256" key="5">
    <source>
        <dbReference type="ARBA" id="ARBA00022840"/>
    </source>
</evidence>
<name>A0ABS4DU80_9HYPH</name>
<sequence length="325" mass="34807">MKEVQTVLELTDVAVHFGGRSGLLGKSGAVVKAVNGVSLQIGRGETVALVGESGCGKSTLSNTIVGLQAPVSGSVKVAGEEVVGATPKQLNDIRRKVQMIFQDPALSLDPRSTIGATIGEPLKVRGIASGKALQQKVGELLTQVGLRPEQADRYPHQFSGGQRQRVVIARALALEPDLVICDEPVSALDVSVRAQILNLLVALQKRTGVSYLFVSHDLSVVRHICDRVVVMYLGRFVEIADRSTFFAEPKHPYTRALMSAVPEADPVAQRDKERFMLSGELPSPANIPSGCAFHTRCPMATEICSNIRPELTPRPDGALVACHHA</sequence>
<keyword evidence="3" id="KW-0813">Transport</keyword>
<keyword evidence="5 7" id="KW-0067">ATP-binding</keyword>
<organism evidence="7 8">
    <name type="scientific">Rhizobium halophytocola</name>
    <dbReference type="NCBI Taxonomy" id="735519"/>
    <lineage>
        <taxon>Bacteria</taxon>
        <taxon>Pseudomonadati</taxon>
        <taxon>Pseudomonadota</taxon>
        <taxon>Alphaproteobacteria</taxon>
        <taxon>Hyphomicrobiales</taxon>
        <taxon>Rhizobiaceae</taxon>
        <taxon>Rhizobium/Agrobacterium group</taxon>
        <taxon>Rhizobium</taxon>
    </lineage>
</organism>
<evidence type="ECO:0000313" key="7">
    <source>
        <dbReference type="EMBL" id="MBP1849248.1"/>
    </source>
</evidence>
<dbReference type="SUPFAM" id="SSF52540">
    <property type="entry name" value="P-loop containing nucleoside triphosphate hydrolases"/>
    <property type="match status" value="1"/>
</dbReference>
<dbReference type="InterPro" id="IPR003439">
    <property type="entry name" value="ABC_transporter-like_ATP-bd"/>
</dbReference>
<dbReference type="CDD" id="cd03257">
    <property type="entry name" value="ABC_NikE_OppD_transporters"/>
    <property type="match status" value="1"/>
</dbReference>
<comment type="subcellular location">
    <subcellularLocation>
        <location evidence="1">Cell inner membrane</location>
        <topology evidence="1">Peripheral membrane protein</topology>
    </subcellularLocation>
</comment>
<dbReference type="InterPro" id="IPR017871">
    <property type="entry name" value="ABC_transporter-like_CS"/>
</dbReference>
<dbReference type="Proteomes" id="UP000759443">
    <property type="component" value="Unassembled WGS sequence"/>
</dbReference>
<protein>
    <submittedName>
        <fullName evidence="7">Oligopeptide/dipeptide ABC transporter ATP-binding protein</fullName>
    </submittedName>
</protein>
<evidence type="ECO:0000256" key="2">
    <source>
        <dbReference type="ARBA" id="ARBA00005417"/>
    </source>
</evidence>
<dbReference type="PANTHER" id="PTHR43776:SF7">
    <property type="entry name" value="D,D-DIPEPTIDE TRANSPORT ATP-BINDING PROTEIN DDPF-RELATED"/>
    <property type="match status" value="1"/>
</dbReference>
<dbReference type="InterPro" id="IPR027417">
    <property type="entry name" value="P-loop_NTPase"/>
</dbReference>
<dbReference type="GO" id="GO:0005524">
    <property type="term" value="F:ATP binding"/>
    <property type="evidence" value="ECO:0007669"/>
    <property type="project" value="UniProtKB-KW"/>
</dbReference>
<dbReference type="PANTHER" id="PTHR43776">
    <property type="entry name" value="TRANSPORT ATP-BINDING PROTEIN"/>
    <property type="match status" value="1"/>
</dbReference>
<evidence type="ECO:0000313" key="8">
    <source>
        <dbReference type="Proteomes" id="UP000759443"/>
    </source>
</evidence>
<dbReference type="InterPro" id="IPR003593">
    <property type="entry name" value="AAA+_ATPase"/>
</dbReference>
<dbReference type="Gene3D" id="3.40.50.300">
    <property type="entry name" value="P-loop containing nucleotide triphosphate hydrolases"/>
    <property type="match status" value="1"/>
</dbReference>
<dbReference type="SMART" id="SM00382">
    <property type="entry name" value="AAA"/>
    <property type="match status" value="1"/>
</dbReference>
<gene>
    <name evidence="7" type="ORF">J2Z17_000669</name>
</gene>
<reference evidence="7 8" key="1">
    <citation type="submission" date="2021-03" db="EMBL/GenBank/DDBJ databases">
        <title>Genomic Encyclopedia of Type Strains, Phase IV (KMG-IV): sequencing the most valuable type-strain genomes for metagenomic binning, comparative biology and taxonomic classification.</title>
        <authorList>
            <person name="Goeker M."/>
        </authorList>
    </citation>
    <scope>NUCLEOTIDE SEQUENCE [LARGE SCALE GENOMIC DNA]</scope>
    <source>
        <strain evidence="7 8">DSM 21600</strain>
    </source>
</reference>
<dbReference type="PROSITE" id="PS00211">
    <property type="entry name" value="ABC_TRANSPORTER_1"/>
    <property type="match status" value="1"/>
</dbReference>
<evidence type="ECO:0000256" key="1">
    <source>
        <dbReference type="ARBA" id="ARBA00004417"/>
    </source>
</evidence>
<dbReference type="InterPro" id="IPR013563">
    <property type="entry name" value="Oligopep_ABC_C"/>
</dbReference>
<dbReference type="RefSeq" id="WP_209942240.1">
    <property type="nucleotide sequence ID" value="NZ_JAGGJU010000002.1"/>
</dbReference>
<evidence type="ECO:0000256" key="3">
    <source>
        <dbReference type="ARBA" id="ARBA00022448"/>
    </source>
</evidence>
<dbReference type="NCBIfam" id="TIGR01727">
    <property type="entry name" value="oligo_HPY"/>
    <property type="match status" value="1"/>
</dbReference>
<dbReference type="InterPro" id="IPR050319">
    <property type="entry name" value="ABC_transp_ATP-bind"/>
</dbReference>
<dbReference type="PROSITE" id="PS50893">
    <property type="entry name" value="ABC_TRANSPORTER_2"/>
    <property type="match status" value="1"/>
</dbReference>